<accession>A0AAU9K210</accession>
<protein>
    <submittedName>
        <fullName evidence="2">Uncharacterized protein</fullName>
    </submittedName>
</protein>
<sequence length="126" mass="14608">MPRGQPIYKPSRKSEGSSSNSKNQSNVLRLPSENLSIVTVQATNDDFETIELRQTVLQLQEQVLHLQKDCQIYKAKAHKLRHELKKLDLYKTVCDFKTGSYLRINKREKDIKRIRSTCTSPKAIYT</sequence>
<dbReference type="Proteomes" id="UP001162131">
    <property type="component" value="Unassembled WGS sequence"/>
</dbReference>
<gene>
    <name evidence="2" type="ORF">BSTOLATCC_MIC52362</name>
</gene>
<reference evidence="2" key="1">
    <citation type="submission" date="2021-09" db="EMBL/GenBank/DDBJ databases">
        <authorList>
            <consortium name="AG Swart"/>
            <person name="Singh M."/>
            <person name="Singh A."/>
            <person name="Seah K."/>
            <person name="Emmerich C."/>
        </authorList>
    </citation>
    <scope>NUCLEOTIDE SEQUENCE</scope>
    <source>
        <strain evidence="2">ATCC30299</strain>
    </source>
</reference>
<proteinExistence type="predicted"/>
<feature type="compositionally biased region" description="Low complexity" evidence="1">
    <location>
        <begin position="16"/>
        <end position="26"/>
    </location>
</feature>
<feature type="region of interest" description="Disordered" evidence="1">
    <location>
        <begin position="1"/>
        <end position="26"/>
    </location>
</feature>
<dbReference type="EMBL" id="CAJZBQ010000052">
    <property type="protein sequence ID" value="CAG9330953.1"/>
    <property type="molecule type" value="Genomic_DNA"/>
</dbReference>
<name>A0AAU9K210_9CILI</name>
<keyword evidence="3" id="KW-1185">Reference proteome</keyword>
<evidence type="ECO:0000313" key="2">
    <source>
        <dbReference type="EMBL" id="CAG9330953.1"/>
    </source>
</evidence>
<evidence type="ECO:0000313" key="3">
    <source>
        <dbReference type="Proteomes" id="UP001162131"/>
    </source>
</evidence>
<comment type="caution">
    <text evidence="2">The sequence shown here is derived from an EMBL/GenBank/DDBJ whole genome shotgun (WGS) entry which is preliminary data.</text>
</comment>
<evidence type="ECO:0000256" key="1">
    <source>
        <dbReference type="SAM" id="MobiDB-lite"/>
    </source>
</evidence>
<dbReference type="AlphaFoldDB" id="A0AAU9K210"/>
<organism evidence="2 3">
    <name type="scientific">Blepharisma stoltei</name>
    <dbReference type="NCBI Taxonomy" id="1481888"/>
    <lineage>
        <taxon>Eukaryota</taxon>
        <taxon>Sar</taxon>
        <taxon>Alveolata</taxon>
        <taxon>Ciliophora</taxon>
        <taxon>Postciliodesmatophora</taxon>
        <taxon>Heterotrichea</taxon>
        <taxon>Heterotrichida</taxon>
        <taxon>Blepharismidae</taxon>
        <taxon>Blepharisma</taxon>
    </lineage>
</organism>